<gene>
    <name evidence="1" type="ORF">GTP45_05265</name>
</gene>
<dbReference type="AlphaFoldDB" id="A0A7X4GNE5"/>
<evidence type="ECO:0000313" key="1">
    <source>
        <dbReference type="EMBL" id="MYM66244.1"/>
    </source>
</evidence>
<protein>
    <recommendedName>
        <fullName evidence="3">Apea-like HEPN domain-containing protein</fullName>
    </recommendedName>
</protein>
<sequence length="331" mass="36984">MKCLADYDVEVDICLEKPETFSSSLGSESQFEFHIKNKAQEGDKEGSLVSIKIVFEVDQIEDAADISRAILADIINSLAFVTNGRFSPYRLTKIIDWTPGLTSRTLLFFTEPAADAPAIAAIGDEILTFTQELIQLDLSNPLKSAMRWFRLGVAAEVLEEQFQYFWFALEILAQIDKPNDKVPDRCAKCRGALFCSACNEHPKHRAFSTQLIEKLVSDISGDTQGETYGIFVRVRNTLMHGNQLHEIESELPCEAYEVVDKLAGIVWKVICFNVNKKWPVSGRPFLLPSTYVKHLVMAATNMTITLPEGPNGLDIHSCDELGIEASVVRFS</sequence>
<dbReference type="Proteomes" id="UP000450012">
    <property type="component" value="Unassembled WGS sequence"/>
</dbReference>
<evidence type="ECO:0000313" key="2">
    <source>
        <dbReference type="Proteomes" id="UP000450012"/>
    </source>
</evidence>
<dbReference type="InterPro" id="IPR035383">
    <property type="entry name" value="MauJ"/>
</dbReference>
<proteinExistence type="predicted"/>
<reference evidence="1 2" key="1">
    <citation type="submission" date="2019-12" db="EMBL/GenBank/DDBJ databases">
        <title>Novel species isolated from a subtropical stream in China.</title>
        <authorList>
            <person name="Lu H."/>
        </authorList>
    </citation>
    <scope>NUCLEOTIDE SEQUENCE [LARGE SCALE GENOMIC DNA]</scope>
    <source>
        <strain evidence="1 2">FT55W</strain>
    </source>
</reference>
<keyword evidence="2" id="KW-1185">Reference proteome</keyword>
<name>A0A7X4GNE5_9BURK</name>
<dbReference type="RefSeq" id="WP_161012843.1">
    <property type="nucleotide sequence ID" value="NZ_WWCK01000002.1"/>
</dbReference>
<comment type="caution">
    <text evidence="1">The sequence shown here is derived from an EMBL/GenBank/DDBJ whole genome shotgun (WGS) entry which is preliminary data.</text>
</comment>
<accession>A0A7X4GNE5</accession>
<dbReference type="EMBL" id="WWCK01000002">
    <property type="protein sequence ID" value="MYM66244.1"/>
    <property type="molecule type" value="Genomic_DNA"/>
</dbReference>
<organism evidence="1 2">
    <name type="scientific">Duganella rivi</name>
    <dbReference type="NCBI Taxonomy" id="2666083"/>
    <lineage>
        <taxon>Bacteria</taxon>
        <taxon>Pseudomonadati</taxon>
        <taxon>Pseudomonadota</taxon>
        <taxon>Betaproteobacteria</taxon>
        <taxon>Burkholderiales</taxon>
        <taxon>Oxalobacteraceae</taxon>
        <taxon>Telluria group</taxon>
        <taxon>Duganella</taxon>
    </lineage>
</organism>
<dbReference type="Pfam" id="PF17419">
    <property type="entry name" value="MauJ"/>
    <property type="match status" value="1"/>
</dbReference>
<evidence type="ECO:0008006" key="3">
    <source>
        <dbReference type="Google" id="ProtNLM"/>
    </source>
</evidence>